<evidence type="ECO:0000313" key="3">
    <source>
        <dbReference type="EMBL" id="MFH8548237.1"/>
    </source>
</evidence>
<evidence type="ECO:0000256" key="1">
    <source>
        <dbReference type="PROSITE-ProRule" id="PRU00464"/>
    </source>
</evidence>
<keyword evidence="3" id="KW-0808">Transferase</keyword>
<proteinExistence type="predicted"/>
<sequence>MDLEAYMERARVGPCFVCAFLAGDPGYAHHTVYEDDDHIAFLDRWPTLPGKVLVAPKDHVEHAVRELDEGAYTRLMLVVRKVALAVERVFDSERTYLYSLGSQEGNSHLHWHIAALPPGVPYAEQQFHVLMTETADVLDVPPDELAEVAARIRDAVRP</sequence>
<dbReference type="RefSeq" id="WP_397714707.1">
    <property type="nucleotide sequence ID" value="NZ_JBIRGN010000004.1"/>
</dbReference>
<feature type="domain" description="HIT" evidence="2">
    <location>
        <begin position="16"/>
        <end position="127"/>
    </location>
</feature>
<dbReference type="PANTHER" id="PTHR46648:SF1">
    <property type="entry name" value="ADENOSINE 5'-MONOPHOSPHORAMIDASE HNT1"/>
    <property type="match status" value="1"/>
</dbReference>
<dbReference type="EMBL" id="JBIRGQ010000004">
    <property type="protein sequence ID" value="MFH8548237.1"/>
    <property type="molecule type" value="Genomic_DNA"/>
</dbReference>
<dbReference type="Proteomes" id="UP001610818">
    <property type="component" value="Unassembled WGS sequence"/>
</dbReference>
<dbReference type="SUPFAM" id="SSF54197">
    <property type="entry name" value="HIT-like"/>
    <property type="match status" value="1"/>
</dbReference>
<dbReference type="GO" id="GO:0032259">
    <property type="term" value="P:methylation"/>
    <property type="evidence" value="ECO:0007669"/>
    <property type="project" value="UniProtKB-KW"/>
</dbReference>
<gene>
    <name evidence="3" type="ORF">ACH4F9_24800</name>
</gene>
<accession>A0ABW7QTX1</accession>
<dbReference type="Pfam" id="PF01230">
    <property type="entry name" value="HIT"/>
    <property type="match status" value="1"/>
</dbReference>
<comment type="caution">
    <text evidence="3">The sequence shown here is derived from an EMBL/GenBank/DDBJ whole genome shotgun (WGS) entry which is preliminary data.</text>
</comment>
<protein>
    <submittedName>
        <fullName evidence="3">HIT family protein</fullName>
        <ecNumber evidence="3">2.1.1.-</ecNumber>
    </submittedName>
</protein>
<dbReference type="InterPro" id="IPR011146">
    <property type="entry name" value="HIT-like"/>
</dbReference>
<name>A0ABW7QTX1_9ACTN</name>
<comment type="caution">
    <text evidence="1">Lacks conserved residue(s) required for the propagation of feature annotation.</text>
</comment>
<evidence type="ECO:0000313" key="4">
    <source>
        <dbReference type="Proteomes" id="UP001610818"/>
    </source>
</evidence>
<dbReference type="Gene3D" id="3.30.428.10">
    <property type="entry name" value="HIT-like"/>
    <property type="match status" value="1"/>
</dbReference>
<dbReference type="EC" id="2.1.1.-" evidence="3"/>
<organism evidence="3 4">
    <name type="scientific">Streptomyces longisporoflavus</name>
    <dbReference type="NCBI Taxonomy" id="28044"/>
    <lineage>
        <taxon>Bacteria</taxon>
        <taxon>Bacillati</taxon>
        <taxon>Actinomycetota</taxon>
        <taxon>Actinomycetes</taxon>
        <taxon>Kitasatosporales</taxon>
        <taxon>Streptomycetaceae</taxon>
        <taxon>Streptomyces</taxon>
    </lineage>
</organism>
<dbReference type="InterPro" id="IPR001310">
    <property type="entry name" value="Histidine_triad_HIT"/>
</dbReference>
<dbReference type="GO" id="GO:0008168">
    <property type="term" value="F:methyltransferase activity"/>
    <property type="evidence" value="ECO:0007669"/>
    <property type="project" value="UniProtKB-KW"/>
</dbReference>
<keyword evidence="4" id="KW-1185">Reference proteome</keyword>
<dbReference type="PROSITE" id="PS51084">
    <property type="entry name" value="HIT_2"/>
    <property type="match status" value="1"/>
</dbReference>
<evidence type="ECO:0000259" key="2">
    <source>
        <dbReference type="PROSITE" id="PS51084"/>
    </source>
</evidence>
<dbReference type="InterPro" id="IPR036265">
    <property type="entry name" value="HIT-like_sf"/>
</dbReference>
<reference evidence="3 4" key="1">
    <citation type="submission" date="2024-10" db="EMBL/GenBank/DDBJ databases">
        <title>The Natural Products Discovery Center: Release of the First 8490 Sequenced Strains for Exploring Actinobacteria Biosynthetic Diversity.</title>
        <authorList>
            <person name="Kalkreuter E."/>
            <person name="Kautsar S.A."/>
            <person name="Yang D."/>
            <person name="Bader C.D."/>
            <person name="Teijaro C.N."/>
            <person name="Fluegel L."/>
            <person name="Davis C.M."/>
            <person name="Simpson J.R."/>
            <person name="Lauterbach L."/>
            <person name="Steele A.D."/>
            <person name="Gui C."/>
            <person name="Meng S."/>
            <person name="Li G."/>
            <person name="Viehrig K."/>
            <person name="Ye F."/>
            <person name="Su P."/>
            <person name="Kiefer A.F."/>
            <person name="Nichols A."/>
            <person name="Cepeda A.J."/>
            <person name="Yan W."/>
            <person name="Fan B."/>
            <person name="Jiang Y."/>
            <person name="Adhikari A."/>
            <person name="Zheng C.-J."/>
            <person name="Schuster L."/>
            <person name="Cowan T.M."/>
            <person name="Smanski M.J."/>
            <person name="Chevrette M.G."/>
            <person name="De Carvalho L.P.S."/>
            <person name="Shen B."/>
        </authorList>
    </citation>
    <scope>NUCLEOTIDE SEQUENCE [LARGE SCALE GENOMIC DNA]</scope>
    <source>
        <strain evidence="3 4">NPDC017990</strain>
    </source>
</reference>
<dbReference type="PANTHER" id="PTHR46648">
    <property type="entry name" value="HIT FAMILY PROTEIN 1"/>
    <property type="match status" value="1"/>
</dbReference>
<keyword evidence="3" id="KW-0489">Methyltransferase</keyword>